<evidence type="ECO:0000256" key="8">
    <source>
        <dbReference type="ARBA" id="ARBA00023136"/>
    </source>
</evidence>
<evidence type="ECO:0000313" key="14">
    <source>
        <dbReference type="Proteomes" id="UP000230731"/>
    </source>
</evidence>
<gene>
    <name evidence="9 13" type="primary">secD</name>
    <name evidence="13" type="ORF">COT71_04020</name>
</gene>
<comment type="caution">
    <text evidence="13">The sequence shown here is derived from an EMBL/GenBank/DDBJ whole genome shotgun (WGS) entry which is preliminary data.</text>
</comment>
<protein>
    <recommendedName>
        <fullName evidence="9">Protein translocase subunit SecD</fullName>
    </recommendedName>
</protein>
<dbReference type="Gene3D" id="3.30.70.3400">
    <property type="match status" value="1"/>
</dbReference>
<dbReference type="InterPro" id="IPR048631">
    <property type="entry name" value="SecD_1st"/>
</dbReference>
<evidence type="ECO:0000256" key="1">
    <source>
        <dbReference type="ARBA" id="ARBA00004651"/>
    </source>
</evidence>
<keyword evidence="5 9" id="KW-0653">Protein transport</keyword>
<dbReference type="PANTHER" id="PTHR30081">
    <property type="entry name" value="PROTEIN-EXPORT MEMBRANE PROTEIN SEC"/>
    <property type="match status" value="1"/>
</dbReference>
<evidence type="ECO:0000256" key="5">
    <source>
        <dbReference type="ARBA" id="ARBA00022927"/>
    </source>
</evidence>
<keyword evidence="7 9" id="KW-0811">Translocation</keyword>
<feature type="transmembrane region" description="Helical" evidence="9">
    <location>
        <begin position="302"/>
        <end position="320"/>
    </location>
</feature>
<evidence type="ECO:0000256" key="4">
    <source>
        <dbReference type="ARBA" id="ARBA00022692"/>
    </source>
</evidence>
<dbReference type="NCBIfam" id="TIGR00916">
    <property type="entry name" value="2A0604s01"/>
    <property type="match status" value="1"/>
</dbReference>
<proteinExistence type="inferred from homology"/>
<dbReference type="Pfam" id="PF22599">
    <property type="entry name" value="SecDF_P1_head"/>
    <property type="match status" value="1"/>
</dbReference>
<dbReference type="InterPro" id="IPR048634">
    <property type="entry name" value="SecD_SecF_C"/>
</dbReference>
<dbReference type="GO" id="GO:0065002">
    <property type="term" value="P:intracellular protein transmembrane transport"/>
    <property type="evidence" value="ECO:0007669"/>
    <property type="project" value="UniProtKB-UniRule"/>
</dbReference>
<evidence type="ECO:0000256" key="7">
    <source>
        <dbReference type="ARBA" id="ARBA00023010"/>
    </source>
</evidence>
<dbReference type="InterPro" id="IPR022813">
    <property type="entry name" value="SecD/SecF_arch_bac"/>
</dbReference>
<keyword evidence="2 9" id="KW-0813">Transport</keyword>
<dbReference type="InterPro" id="IPR055344">
    <property type="entry name" value="SecD_SecF_C_bact"/>
</dbReference>
<dbReference type="Gene3D" id="1.20.1640.10">
    <property type="entry name" value="Multidrug efflux transporter AcrB transmembrane domain"/>
    <property type="match status" value="1"/>
</dbReference>
<feature type="domain" description="Protein translocase subunit SecDF P1" evidence="11">
    <location>
        <begin position="76"/>
        <end position="132"/>
    </location>
</feature>
<dbReference type="Pfam" id="PF21760">
    <property type="entry name" value="SecD_1st"/>
    <property type="match status" value="1"/>
</dbReference>
<organism evidence="13 14">
    <name type="scientific">Candidatus Andersenbacteria bacterium CG10_big_fil_rev_8_21_14_0_10_54_11</name>
    <dbReference type="NCBI Taxonomy" id="1974485"/>
    <lineage>
        <taxon>Bacteria</taxon>
        <taxon>Candidatus Anderseniibacteriota</taxon>
    </lineage>
</organism>
<evidence type="ECO:0000256" key="3">
    <source>
        <dbReference type="ARBA" id="ARBA00022475"/>
    </source>
</evidence>
<reference evidence="14" key="1">
    <citation type="submission" date="2017-09" db="EMBL/GenBank/DDBJ databases">
        <title>Depth-based differentiation of microbial function through sediment-hosted aquifers and enrichment of novel symbionts in the deep terrestrial subsurface.</title>
        <authorList>
            <person name="Probst A.J."/>
            <person name="Ladd B."/>
            <person name="Jarett J.K."/>
            <person name="Geller-Mcgrath D.E."/>
            <person name="Sieber C.M.K."/>
            <person name="Emerson J.B."/>
            <person name="Anantharaman K."/>
            <person name="Thomas B.C."/>
            <person name="Malmstrom R."/>
            <person name="Stieglmeier M."/>
            <person name="Klingl A."/>
            <person name="Woyke T."/>
            <person name="Ryan C.M."/>
            <person name="Banfield J.F."/>
        </authorList>
    </citation>
    <scope>NUCLEOTIDE SEQUENCE [LARGE SCALE GENOMIC DNA]</scope>
</reference>
<dbReference type="InterPro" id="IPR005791">
    <property type="entry name" value="SecD"/>
</dbReference>
<keyword evidence="4 9" id="KW-0812">Transmembrane</keyword>
<dbReference type="AlphaFoldDB" id="A0A2M6WYG9"/>
<dbReference type="NCBIfam" id="TIGR01129">
    <property type="entry name" value="secD"/>
    <property type="match status" value="1"/>
</dbReference>
<evidence type="ECO:0000259" key="10">
    <source>
        <dbReference type="Pfam" id="PF02355"/>
    </source>
</evidence>
<evidence type="ECO:0000256" key="2">
    <source>
        <dbReference type="ARBA" id="ARBA00022448"/>
    </source>
</evidence>
<feature type="domain" description="Protein export membrane protein SecD/SecF C-terminal" evidence="10">
    <location>
        <begin position="257"/>
        <end position="425"/>
    </location>
</feature>
<feature type="transmembrane region" description="Helical" evidence="9">
    <location>
        <begin position="371"/>
        <end position="393"/>
    </location>
</feature>
<name>A0A2M6WYG9_9BACT</name>
<feature type="domain" description="SecDF P1 head subdomain" evidence="12">
    <location>
        <begin position="157"/>
        <end position="254"/>
    </location>
</feature>
<dbReference type="GO" id="GO:0043952">
    <property type="term" value="P:protein transport by the Sec complex"/>
    <property type="evidence" value="ECO:0007669"/>
    <property type="project" value="UniProtKB-UniRule"/>
</dbReference>
<comment type="subcellular location">
    <subcellularLocation>
        <location evidence="1 9">Cell membrane</location>
        <topology evidence="1 9">Multi-pass membrane protein</topology>
    </subcellularLocation>
</comment>
<feature type="transmembrane region" description="Helical" evidence="9">
    <location>
        <begin position="277"/>
        <end position="295"/>
    </location>
</feature>
<dbReference type="HAMAP" id="MF_01463_B">
    <property type="entry name" value="SecD_B"/>
    <property type="match status" value="1"/>
</dbReference>
<evidence type="ECO:0000259" key="12">
    <source>
        <dbReference type="Pfam" id="PF22599"/>
    </source>
</evidence>
<accession>A0A2M6WYG9</accession>
<dbReference type="SUPFAM" id="SSF82866">
    <property type="entry name" value="Multidrug efflux transporter AcrB transmembrane domain"/>
    <property type="match status" value="1"/>
</dbReference>
<dbReference type="PANTHER" id="PTHR30081:SF1">
    <property type="entry name" value="PROTEIN TRANSLOCASE SUBUNIT SECD"/>
    <property type="match status" value="1"/>
</dbReference>
<comment type="similarity">
    <text evidence="9">Belongs to the SecD/SecF family. SecD subfamily.</text>
</comment>
<evidence type="ECO:0000313" key="13">
    <source>
        <dbReference type="EMBL" id="PIT97834.1"/>
    </source>
</evidence>
<keyword evidence="6 9" id="KW-1133">Transmembrane helix</keyword>
<dbReference type="Proteomes" id="UP000230731">
    <property type="component" value="Unassembled WGS sequence"/>
</dbReference>
<comment type="function">
    <text evidence="9">Part of the Sec protein translocase complex. Interacts with the SecYEG preprotein conducting channel. SecDF uses the proton motive force (PMF) to complete protein translocation after the ATP-dependent function of SecA.</text>
</comment>
<dbReference type="Gene3D" id="3.30.1360.200">
    <property type="match status" value="1"/>
</dbReference>
<comment type="subunit">
    <text evidence="9">Forms a complex with SecF. Part of the essential Sec protein translocation apparatus which comprises SecA, SecYEG and auxiliary proteins SecDF. Other proteins may also be involved.</text>
</comment>
<sequence length="446" mass="48061">MTEFRRTWWTVAGVAALTAVAAWISFPFGPDIRIGSWQPAASLRLGLDLQGGAHLVYRANLEGVSASDAPEALAGVRDVIERRINAFGISEPVVQTNRVNDEFRVIVELAGVHDLRRAIALIGETPQLDFRREVGQDEAAAQYNIDNPDSIAGPIFERTQLTGKHLQRAAVAFDPITSEPHVQLSFNTEGSALFAELTKANLGQRIAIYLDGVPISAPIVQAEITNGQAIISGGFSLPEAKELAQRLNAGALPVPIELIGQQTVGPALGAQAIHESLLAGTVGLLAVAVWMVVFYRLPGAAAVLALLVYALLFYAILLITHVTLTLAGIAGFILSIGMAVDANVLIFERFRENLRAGKRVRFALEEGFQEAWRSIYSSNISSLLTALILYTFGTSLIRGFAFTFALGVTLSMFSAITITRTLLRLVLSLPASQRPVLLAVERIVSL</sequence>
<evidence type="ECO:0000256" key="6">
    <source>
        <dbReference type="ARBA" id="ARBA00022989"/>
    </source>
</evidence>
<evidence type="ECO:0000259" key="11">
    <source>
        <dbReference type="Pfam" id="PF21760"/>
    </source>
</evidence>
<dbReference type="EMBL" id="PEZP01000043">
    <property type="protein sequence ID" value="PIT97834.1"/>
    <property type="molecule type" value="Genomic_DNA"/>
</dbReference>
<comment type="caution">
    <text evidence="9">Lacks conserved residue(s) required for the propagation of feature annotation.</text>
</comment>
<feature type="transmembrane region" description="Helical" evidence="9">
    <location>
        <begin position="326"/>
        <end position="350"/>
    </location>
</feature>
<dbReference type="GO" id="GO:0015450">
    <property type="term" value="F:protein-transporting ATPase activity"/>
    <property type="evidence" value="ECO:0007669"/>
    <property type="project" value="InterPro"/>
</dbReference>
<dbReference type="InterPro" id="IPR054384">
    <property type="entry name" value="SecDF_P1_head"/>
</dbReference>
<dbReference type="Pfam" id="PF02355">
    <property type="entry name" value="SecD_SecF_C"/>
    <property type="match status" value="1"/>
</dbReference>
<dbReference type="GO" id="GO:0005886">
    <property type="term" value="C:plasma membrane"/>
    <property type="evidence" value="ECO:0007669"/>
    <property type="project" value="UniProtKB-SubCell"/>
</dbReference>
<keyword evidence="3 9" id="KW-1003">Cell membrane</keyword>
<keyword evidence="8 9" id="KW-0472">Membrane</keyword>
<dbReference type="GO" id="GO:0006605">
    <property type="term" value="P:protein targeting"/>
    <property type="evidence" value="ECO:0007669"/>
    <property type="project" value="UniProtKB-UniRule"/>
</dbReference>
<feature type="transmembrane region" description="Helical" evidence="9">
    <location>
        <begin position="399"/>
        <end position="423"/>
    </location>
</feature>
<evidence type="ECO:0000256" key="9">
    <source>
        <dbReference type="HAMAP-Rule" id="MF_01463"/>
    </source>
</evidence>